<dbReference type="Proteomes" id="UP001154282">
    <property type="component" value="Unassembled WGS sequence"/>
</dbReference>
<dbReference type="PANTHER" id="PTHR36312:SF1">
    <property type="entry name" value="OS01G0594500 PROTEIN"/>
    <property type="match status" value="1"/>
</dbReference>
<dbReference type="PANTHER" id="PTHR36312">
    <property type="entry name" value="THIONIN-LIKE PROTEIN 1"/>
    <property type="match status" value="1"/>
</dbReference>
<proteinExistence type="predicted"/>
<reference evidence="2" key="1">
    <citation type="submission" date="2022-08" db="EMBL/GenBank/DDBJ databases">
        <authorList>
            <person name="Gutierrez-Valencia J."/>
        </authorList>
    </citation>
    <scope>NUCLEOTIDE SEQUENCE</scope>
</reference>
<gene>
    <name evidence="2" type="ORF">LITE_LOCUS27294</name>
</gene>
<evidence type="ECO:0008006" key="4">
    <source>
        <dbReference type="Google" id="ProtNLM"/>
    </source>
</evidence>
<name>A0AAV0M8F2_9ROSI</name>
<accession>A0AAV0M8F2</accession>
<keyword evidence="3" id="KW-1185">Reference proteome</keyword>
<dbReference type="InterPro" id="IPR038975">
    <property type="entry name" value="THNL"/>
</dbReference>
<feature type="signal peptide" evidence="1">
    <location>
        <begin position="1"/>
        <end position="35"/>
    </location>
</feature>
<comment type="caution">
    <text evidence="2">The sequence shown here is derived from an EMBL/GenBank/DDBJ whole genome shotgun (WGS) entry which is preliminary data.</text>
</comment>
<evidence type="ECO:0000313" key="3">
    <source>
        <dbReference type="Proteomes" id="UP001154282"/>
    </source>
</evidence>
<dbReference type="AlphaFoldDB" id="A0AAV0M8F2"/>
<evidence type="ECO:0000256" key="1">
    <source>
        <dbReference type="SAM" id="SignalP"/>
    </source>
</evidence>
<evidence type="ECO:0000313" key="2">
    <source>
        <dbReference type="EMBL" id="CAI0442531.1"/>
    </source>
</evidence>
<protein>
    <recommendedName>
        <fullName evidence="4">Thionin-like protein 2</fullName>
    </recommendedName>
</protein>
<dbReference type="EMBL" id="CAMGYJ010000007">
    <property type="protein sequence ID" value="CAI0442531.1"/>
    <property type="molecule type" value="Genomic_DNA"/>
</dbReference>
<organism evidence="2 3">
    <name type="scientific">Linum tenue</name>
    <dbReference type="NCBI Taxonomy" id="586396"/>
    <lineage>
        <taxon>Eukaryota</taxon>
        <taxon>Viridiplantae</taxon>
        <taxon>Streptophyta</taxon>
        <taxon>Embryophyta</taxon>
        <taxon>Tracheophyta</taxon>
        <taxon>Spermatophyta</taxon>
        <taxon>Magnoliopsida</taxon>
        <taxon>eudicotyledons</taxon>
        <taxon>Gunneridae</taxon>
        <taxon>Pentapetalae</taxon>
        <taxon>rosids</taxon>
        <taxon>fabids</taxon>
        <taxon>Malpighiales</taxon>
        <taxon>Linaceae</taxon>
        <taxon>Linum</taxon>
    </lineage>
</organism>
<feature type="chain" id="PRO_5043964891" description="Thionin-like protein 2" evidence="1">
    <location>
        <begin position="36"/>
        <end position="139"/>
    </location>
</feature>
<sequence length="139" mass="14810">METSKRNYRCPAAGAKKMMAMGLVAALLSLAAVEAGQEGGGIRPRCCTGCYRGCFSDCMTRQGDNLNTIDPFICSAECFVHCIFNLYTPPLSAQTFCTAGCAVSKCSKFSSNGRPNTGKVESCVDSCSRGCSKNHDQYA</sequence>
<keyword evidence="1" id="KW-0732">Signal</keyword>